<dbReference type="Pfam" id="PF02542">
    <property type="entry name" value="YgbB"/>
    <property type="match status" value="1"/>
</dbReference>
<evidence type="ECO:0000256" key="7">
    <source>
        <dbReference type="HAMAP-Rule" id="MF_00107"/>
    </source>
</evidence>
<dbReference type="NCBIfam" id="TIGR00151">
    <property type="entry name" value="ispF"/>
    <property type="match status" value="1"/>
</dbReference>
<comment type="pathway">
    <text evidence="2 7">Isoprenoid biosynthesis; isopentenyl diphosphate biosynthesis via DXP pathway; isopentenyl diphosphate from 1-deoxy-D-xylulose 5-phosphate: step 4/6.</text>
</comment>
<comment type="caution">
    <text evidence="7">Lacks conserved residue(s) required for the propagation of feature annotation.</text>
</comment>
<dbReference type="GO" id="GO:0016114">
    <property type="term" value="P:terpenoid biosynthetic process"/>
    <property type="evidence" value="ECO:0007669"/>
    <property type="project" value="InterPro"/>
</dbReference>
<dbReference type="Proteomes" id="UP000317909">
    <property type="component" value="Chromosome"/>
</dbReference>
<feature type="site" description="Transition state stabilizer" evidence="7">
    <location>
        <position position="114"/>
    </location>
</feature>
<feature type="site" description="Transition state stabilizer" evidence="7">
    <location>
        <position position="15"/>
    </location>
</feature>
<comment type="function">
    <text evidence="7">Involved in the biosynthesis of isopentenyl diphosphate (IPP) and dimethylallyl diphosphate (DMAPP), two major building blocks of isoprenoid compounds. Catalyzes the conversion of 4-diphosphocytidyl-2-C-methyl-D-erythritol 2-phosphate (CDP-ME2P) to 2-C-methyl-D-erythritol 2,4-cyclodiphosphate (ME-CPP) with a corresponding release of cytidine 5-monophosphate (CMP).</text>
</comment>
<dbReference type="InterPro" id="IPR036571">
    <property type="entry name" value="MECDP_synthase_sf"/>
</dbReference>
<dbReference type="PROSITE" id="PS01350">
    <property type="entry name" value="ISPF"/>
    <property type="match status" value="1"/>
</dbReference>
<dbReference type="EC" id="4.6.1.12" evidence="3 7"/>
<protein>
    <recommendedName>
        <fullName evidence="3 7">2-C-methyl-D-erythritol 2,4-cyclodiphosphate synthase</fullName>
        <shortName evidence="7">MECDP-synthase</shortName>
        <shortName evidence="7">MECPP-synthase</shortName>
        <shortName evidence="7">MECPS</shortName>
        <ecNumber evidence="3 7">4.6.1.12</ecNumber>
    </recommendedName>
</protein>
<evidence type="ECO:0000256" key="5">
    <source>
        <dbReference type="ARBA" id="ARBA00023229"/>
    </source>
</evidence>
<accession>A0A517U410</accession>
<dbReference type="GO" id="GO:0046872">
    <property type="term" value="F:metal ion binding"/>
    <property type="evidence" value="ECO:0007669"/>
    <property type="project" value="UniProtKB-KW"/>
</dbReference>
<dbReference type="KEGG" id="llh:I41_45690"/>
<evidence type="ECO:0000256" key="3">
    <source>
        <dbReference type="ARBA" id="ARBA00012579"/>
    </source>
</evidence>
<dbReference type="AlphaFoldDB" id="A0A517U410"/>
<evidence type="ECO:0000256" key="6">
    <source>
        <dbReference type="ARBA" id="ARBA00023239"/>
    </source>
</evidence>
<dbReference type="GO" id="GO:0019288">
    <property type="term" value="P:isopentenyl diphosphate biosynthetic process, methylerythritol 4-phosphate pathway"/>
    <property type="evidence" value="ECO:0007669"/>
    <property type="project" value="UniProtKB-UniRule"/>
</dbReference>
<evidence type="ECO:0000313" key="10">
    <source>
        <dbReference type="EMBL" id="QDT75359.1"/>
    </source>
</evidence>
<dbReference type="InterPro" id="IPR020555">
    <property type="entry name" value="MECDP_synthase_CS"/>
</dbReference>
<proteinExistence type="inferred from homology"/>
<evidence type="ECO:0000313" key="11">
    <source>
        <dbReference type="Proteomes" id="UP000317909"/>
    </source>
</evidence>
<dbReference type="UniPathway" id="UPA00056">
    <property type="reaction ID" value="UER00095"/>
</dbReference>
<keyword evidence="11" id="KW-1185">Reference proteome</keyword>
<comment type="catalytic activity">
    <reaction evidence="1 7 8">
        <text>4-CDP-2-C-methyl-D-erythritol 2-phosphate = 2-C-methyl-D-erythritol 2,4-cyclic diphosphate + CMP</text>
        <dbReference type="Rhea" id="RHEA:23864"/>
        <dbReference type="ChEBI" id="CHEBI:57919"/>
        <dbReference type="ChEBI" id="CHEBI:58483"/>
        <dbReference type="ChEBI" id="CHEBI:60377"/>
        <dbReference type="EC" id="4.6.1.12"/>
    </reaction>
</comment>
<evidence type="ECO:0000256" key="2">
    <source>
        <dbReference type="ARBA" id="ARBA00004709"/>
    </source>
</evidence>
<name>A0A517U410_9BACT</name>
<feature type="binding site" evidence="7">
    <location>
        <begin position="42"/>
        <end position="46"/>
    </location>
    <ligand>
        <name>4-CDP-2-C-methyl-D-erythritol 2-phosphate</name>
        <dbReference type="ChEBI" id="CHEBI:57919"/>
    </ligand>
</feature>
<feature type="binding site" evidence="7">
    <location>
        <begin position="15"/>
        <end position="16"/>
    </location>
    <ligand>
        <name>4-CDP-2-C-methyl-D-erythritol 2-phosphate</name>
        <dbReference type="ChEBI" id="CHEBI:57919"/>
    </ligand>
</feature>
<dbReference type="CDD" id="cd00554">
    <property type="entry name" value="MECDP_synthase"/>
    <property type="match status" value="1"/>
</dbReference>
<keyword evidence="4 7" id="KW-0479">Metal-binding</keyword>
<dbReference type="InterPro" id="IPR003526">
    <property type="entry name" value="MECDP_synthase"/>
</dbReference>
<feature type="binding site" evidence="7">
    <location>
        <begin position="37"/>
        <end position="39"/>
    </location>
    <ligand>
        <name>4-CDP-2-C-methyl-D-erythritol 2-phosphate</name>
        <dbReference type="ChEBI" id="CHEBI:57919"/>
    </ligand>
</feature>
<reference evidence="10 11" key="1">
    <citation type="submission" date="2019-02" db="EMBL/GenBank/DDBJ databases">
        <title>Deep-cultivation of Planctomycetes and their phenomic and genomic characterization uncovers novel biology.</title>
        <authorList>
            <person name="Wiegand S."/>
            <person name="Jogler M."/>
            <person name="Boedeker C."/>
            <person name="Pinto D."/>
            <person name="Vollmers J."/>
            <person name="Rivas-Marin E."/>
            <person name="Kohn T."/>
            <person name="Peeters S.H."/>
            <person name="Heuer A."/>
            <person name="Rast P."/>
            <person name="Oberbeckmann S."/>
            <person name="Bunk B."/>
            <person name="Jeske O."/>
            <person name="Meyerdierks A."/>
            <person name="Storesund J.E."/>
            <person name="Kallscheuer N."/>
            <person name="Luecker S."/>
            <person name="Lage O.M."/>
            <person name="Pohl T."/>
            <person name="Merkel B.J."/>
            <person name="Hornburger P."/>
            <person name="Mueller R.-W."/>
            <person name="Bruemmer F."/>
            <person name="Labrenz M."/>
            <person name="Spormann A.M."/>
            <person name="Op den Camp H."/>
            <person name="Overmann J."/>
            <person name="Amann R."/>
            <person name="Jetten M.S.M."/>
            <person name="Mascher T."/>
            <person name="Medema M.H."/>
            <person name="Devos D.P."/>
            <person name="Kaster A.-K."/>
            <person name="Ovreas L."/>
            <person name="Rohde M."/>
            <person name="Galperin M.Y."/>
            <person name="Jogler C."/>
        </authorList>
    </citation>
    <scope>NUCLEOTIDE SEQUENCE [LARGE SCALE GENOMIC DNA]</scope>
    <source>
        <strain evidence="10 11">I41</strain>
    </source>
</reference>
<dbReference type="EMBL" id="CP036339">
    <property type="protein sequence ID" value="QDT75359.1"/>
    <property type="molecule type" value="Genomic_DNA"/>
</dbReference>
<dbReference type="HAMAP" id="MF_00107">
    <property type="entry name" value="IspF"/>
    <property type="match status" value="1"/>
</dbReference>
<evidence type="ECO:0000256" key="4">
    <source>
        <dbReference type="ARBA" id="ARBA00022723"/>
    </source>
</evidence>
<dbReference type="Gene3D" id="3.30.1330.50">
    <property type="entry name" value="2-C-methyl-D-erythritol 2,4-cyclodiphosphate synthase"/>
    <property type="match status" value="1"/>
</dbReference>
<dbReference type="PANTHER" id="PTHR43181:SF1">
    <property type="entry name" value="2-C-METHYL-D-ERYTHRITOL 2,4-CYCLODIPHOSPHATE SYNTHASE, CHLOROPLASTIC"/>
    <property type="match status" value="1"/>
</dbReference>
<evidence type="ECO:0000256" key="1">
    <source>
        <dbReference type="ARBA" id="ARBA00000200"/>
    </source>
</evidence>
<dbReference type="PANTHER" id="PTHR43181">
    <property type="entry name" value="2-C-METHYL-D-ERYTHRITOL 2,4-CYCLODIPHOSPHATE SYNTHASE, CHLOROPLASTIC"/>
    <property type="match status" value="1"/>
</dbReference>
<comment type="similarity">
    <text evidence="7 8">Belongs to the IspF family.</text>
</comment>
<evidence type="ECO:0000259" key="9">
    <source>
        <dbReference type="Pfam" id="PF02542"/>
    </source>
</evidence>
<gene>
    <name evidence="7 10" type="primary">ispF</name>
    <name evidence="10" type="ORF">I41_45690</name>
</gene>
<keyword evidence="6 7" id="KW-0456">Lyase</keyword>
<comment type="subunit">
    <text evidence="7">Homotrimer.</text>
</comment>
<feature type="domain" description="2-C-methyl-D-erythritol 2,4-cyclodiphosphate synthase" evidence="9">
    <location>
        <begin position="1"/>
        <end position="135"/>
    </location>
</feature>
<keyword evidence="5 7" id="KW-0414">Isoprene biosynthesis</keyword>
<feature type="binding site" evidence="7">
    <location>
        <position position="23"/>
    </location>
    <ligand>
        <name>a divalent metal cation</name>
        <dbReference type="ChEBI" id="CHEBI:60240"/>
    </ligand>
</feature>
<organism evidence="10 11">
    <name type="scientific">Lacipirellula limnantheis</name>
    <dbReference type="NCBI Taxonomy" id="2528024"/>
    <lineage>
        <taxon>Bacteria</taxon>
        <taxon>Pseudomonadati</taxon>
        <taxon>Planctomycetota</taxon>
        <taxon>Planctomycetia</taxon>
        <taxon>Pirellulales</taxon>
        <taxon>Lacipirellulaceae</taxon>
        <taxon>Lacipirellula</taxon>
    </lineage>
</organism>
<dbReference type="SUPFAM" id="SSF69765">
    <property type="entry name" value="IpsF-like"/>
    <property type="match status" value="1"/>
</dbReference>
<sequence>MGGVDVPHDRHAVGHSDADVLLHAITDALLGAAGLPDIGVLFPNTEEANRGRDSADMLRLAYDRVTAAGYRLANLDAVVHAQRPKISPHKAAIVDRVAQIIGVESHQINVKAKTGEGVGPVGQEELIEARCVALLEKNEP</sequence>
<comment type="cofactor">
    <cofactor evidence="7">
        <name>a divalent metal cation</name>
        <dbReference type="ChEBI" id="CHEBI:60240"/>
    </cofactor>
    <text evidence="7">Binds 1 divalent metal cation per subunit.</text>
</comment>
<dbReference type="GO" id="GO:0008685">
    <property type="term" value="F:2-C-methyl-D-erythritol 2,4-cyclodiphosphate synthase activity"/>
    <property type="evidence" value="ECO:0007669"/>
    <property type="project" value="UniProtKB-UniRule"/>
</dbReference>
<evidence type="ECO:0000256" key="8">
    <source>
        <dbReference type="RuleBase" id="RU004395"/>
    </source>
</evidence>